<evidence type="ECO:0000256" key="3">
    <source>
        <dbReference type="ARBA" id="ARBA00022553"/>
    </source>
</evidence>
<gene>
    <name evidence="12" type="ORF">IED13_25000</name>
</gene>
<dbReference type="SUPFAM" id="SSF55874">
    <property type="entry name" value="ATPase domain of HSP90 chaperone/DNA topoisomerase II/histidine kinase"/>
    <property type="match status" value="1"/>
</dbReference>
<evidence type="ECO:0000256" key="2">
    <source>
        <dbReference type="ARBA" id="ARBA00012438"/>
    </source>
</evidence>
<dbReference type="PANTHER" id="PTHR43065">
    <property type="entry name" value="SENSOR HISTIDINE KINASE"/>
    <property type="match status" value="1"/>
</dbReference>
<evidence type="ECO:0000256" key="9">
    <source>
        <dbReference type="SAM" id="MobiDB-lite"/>
    </source>
</evidence>
<feature type="transmembrane region" description="Helical" evidence="10">
    <location>
        <begin position="68"/>
        <end position="87"/>
    </location>
</feature>
<dbReference type="PRINTS" id="PR00344">
    <property type="entry name" value="BCTRLSENSOR"/>
</dbReference>
<keyword evidence="3" id="KW-0597">Phosphoprotein</keyword>
<feature type="transmembrane region" description="Helical" evidence="10">
    <location>
        <begin position="121"/>
        <end position="144"/>
    </location>
</feature>
<accession>A0A927I1Y3</accession>
<reference evidence="12" key="1">
    <citation type="submission" date="2020-09" db="EMBL/GenBank/DDBJ databases">
        <title>Bosea spartocytisi sp. nov. a root nodule endophyte of Spartocytisus supranubius in the high mountain ecosystem fo the Teide National Park (Canary Islands, Spain).</title>
        <authorList>
            <person name="Pulido-Suarez L."/>
            <person name="Peix A."/>
            <person name="Igual J.M."/>
            <person name="Socas-Perez N."/>
            <person name="Velazquez E."/>
            <person name="Flores-Felix J.D."/>
            <person name="Leon-Barrios M."/>
        </authorList>
    </citation>
    <scope>NUCLEOTIDE SEQUENCE</scope>
    <source>
        <strain evidence="12">SSUT16</strain>
    </source>
</reference>
<dbReference type="InterPro" id="IPR005467">
    <property type="entry name" value="His_kinase_dom"/>
</dbReference>
<comment type="caution">
    <text evidence="12">The sequence shown here is derived from an EMBL/GenBank/DDBJ whole genome shotgun (WGS) entry which is preliminary data.</text>
</comment>
<dbReference type="InterPro" id="IPR003661">
    <property type="entry name" value="HisK_dim/P_dom"/>
</dbReference>
<dbReference type="GO" id="GO:0000155">
    <property type="term" value="F:phosphorelay sensor kinase activity"/>
    <property type="evidence" value="ECO:0007669"/>
    <property type="project" value="InterPro"/>
</dbReference>
<protein>
    <recommendedName>
        <fullName evidence="2">histidine kinase</fullName>
        <ecNumber evidence="2">2.7.13.3</ecNumber>
    </recommendedName>
</protein>
<evidence type="ECO:0000313" key="12">
    <source>
        <dbReference type="EMBL" id="MBD3848969.1"/>
    </source>
</evidence>
<keyword evidence="10" id="KW-0472">Membrane</keyword>
<dbReference type="InterPro" id="IPR036890">
    <property type="entry name" value="HATPase_C_sf"/>
</dbReference>
<dbReference type="EC" id="2.7.13.3" evidence="2"/>
<feature type="region of interest" description="Disordered" evidence="9">
    <location>
        <begin position="1"/>
        <end position="20"/>
    </location>
</feature>
<dbReference type="Pfam" id="PF02518">
    <property type="entry name" value="HATPase_c"/>
    <property type="match status" value="1"/>
</dbReference>
<keyword evidence="10" id="KW-0812">Transmembrane</keyword>
<dbReference type="SMART" id="SM00388">
    <property type="entry name" value="HisKA"/>
    <property type="match status" value="1"/>
</dbReference>
<dbReference type="InterPro" id="IPR004358">
    <property type="entry name" value="Sig_transdc_His_kin-like_C"/>
</dbReference>
<feature type="transmembrane region" description="Helical" evidence="10">
    <location>
        <begin position="94"/>
        <end position="115"/>
    </location>
</feature>
<dbReference type="CDD" id="cd00082">
    <property type="entry name" value="HisKA"/>
    <property type="match status" value="1"/>
</dbReference>
<dbReference type="PROSITE" id="PS50109">
    <property type="entry name" value="HIS_KIN"/>
    <property type="match status" value="1"/>
</dbReference>
<keyword evidence="4" id="KW-0808">Transferase</keyword>
<evidence type="ECO:0000256" key="5">
    <source>
        <dbReference type="ARBA" id="ARBA00022741"/>
    </source>
</evidence>
<feature type="domain" description="Histidine kinase" evidence="11">
    <location>
        <begin position="175"/>
        <end position="391"/>
    </location>
</feature>
<dbReference type="GO" id="GO:0042802">
    <property type="term" value="F:identical protein binding"/>
    <property type="evidence" value="ECO:0007669"/>
    <property type="project" value="UniProtKB-ARBA"/>
</dbReference>
<dbReference type="Proteomes" id="UP000619295">
    <property type="component" value="Unassembled WGS sequence"/>
</dbReference>
<dbReference type="InterPro" id="IPR003594">
    <property type="entry name" value="HATPase_dom"/>
</dbReference>
<keyword evidence="8" id="KW-0902">Two-component regulatory system</keyword>
<keyword evidence="7" id="KW-0067">ATP-binding</keyword>
<organism evidence="12 13">
    <name type="scientific">Bosea spartocytisi</name>
    <dbReference type="NCBI Taxonomy" id="2773451"/>
    <lineage>
        <taxon>Bacteria</taxon>
        <taxon>Pseudomonadati</taxon>
        <taxon>Pseudomonadota</taxon>
        <taxon>Alphaproteobacteria</taxon>
        <taxon>Hyphomicrobiales</taxon>
        <taxon>Boseaceae</taxon>
        <taxon>Bosea</taxon>
    </lineage>
</organism>
<evidence type="ECO:0000256" key="10">
    <source>
        <dbReference type="SAM" id="Phobius"/>
    </source>
</evidence>
<keyword evidence="5" id="KW-0547">Nucleotide-binding</keyword>
<comment type="catalytic activity">
    <reaction evidence="1">
        <text>ATP + protein L-histidine = ADP + protein N-phospho-L-histidine.</text>
        <dbReference type="EC" id="2.7.13.3"/>
    </reaction>
</comment>
<keyword evidence="13" id="KW-1185">Reference proteome</keyword>
<dbReference type="Gene3D" id="1.10.287.130">
    <property type="match status" value="1"/>
</dbReference>
<dbReference type="Pfam" id="PF00512">
    <property type="entry name" value="HisKA"/>
    <property type="match status" value="1"/>
</dbReference>
<evidence type="ECO:0000256" key="1">
    <source>
        <dbReference type="ARBA" id="ARBA00000085"/>
    </source>
</evidence>
<dbReference type="PANTHER" id="PTHR43065:SF10">
    <property type="entry name" value="PEROXIDE STRESS-ACTIVATED HISTIDINE KINASE MAK3"/>
    <property type="match status" value="1"/>
</dbReference>
<evidence type="ECO:0000256" key="8">
    <source>
        <dbReference type="ARBA" id="ARBA00023012"/>
    </source>
</evidence>
<evidence type="ECO:0000256" key="4">
    <source>
        <dbReference type="ARBA" id="ARBA00022679"/>
    </source>
</evidence>
<dbReference type="AlphaFoldDB" id="A0A927I1Y3"/>
<proteinExistence type="predicted"/>
<dbReference type="Gene3D" id="3.30.565.10">
    <property type="entry name" value="Histidine kinase-like ATPase, C-terminal domain"/>
    <property type="match status" value="1"/>
</dbReference>
<feature type="transmembrane region" description="Helical" evidence="10">
    <location>
        <begin position="42"/>
        <end position="62"/>
    </location>
</feature>
<dbReference type="EMBL" id="JACXWY010000026">
    <property type="protein sequence ID" value="MBD3848969.1"/>
    <property type="molecule type" value="Genomic_DNA"/>
</dbReference>
<dbReference type="SMART" id="SM00387">
    <property type="entry name" value="HATPase_c"/>
    <property type="match status" value="1"/>
</dbReference>
<dbReference type="FunFam" id="3.30.565.10:FF:000042">
    <property type="entry name" value="Two-component sensor histidine kinase KdpD"/>
    <property type="match status" value="1"/>
</dbReference>
<keyword evidence="6" id="KW-0418">Kinase</keyword>
<name>A0A927I1Y3_9HYPH</name>
<evidence type="ECO:0000313" key="13">
    <source>
        <dbReference type="Proteomes" id="UP000619295"/>
    </source>
</evidence>
<evidence type="ECO:0000259" key="11">
    <source>
        <dbReference type="PROSITE" id="PS50109"/>
    </source>
</evidence>
<dbReference type="SUPFAM" id="SSF47384">
    <property type="entry name" value="Homodimeric domain of signal transducing histidine kinase"/>
    <property type="match status" value="1"/>
</dbReference>
<evidence type="ECO:0000256" key="7">
    <source>
        <dbReference type="ARBA" id="ARBA00022840"/>
    </source>
</evidence>
<dbReference type="InterPro" id="IPR036097">
    <property type="entry name" value="HisK_dim/P_sf"/>
</dbReference>
<keyword evidence="10" id="KW-1133">Transmembrane helix</keyword>
<dbReference type="GO" id="GO:0005524">
    <property type="term" value="F:ATP binding"/>
    <property type="evidence" value="ECO:0007669"/>
    <property type="project" value="UniProtKB-KW"/>
</dbReference>
<evidence type="ECO:0000256" key="6">
    <source>
        <dbReference type="ARBA" id="ARBA00022777"/>
    </source>
</evidence>
<sequence length="395" mass="42627">MPPHAKAQGVDEPNAPAHPNRARRFARPWAYFVSRLDPRPQALFSPMLPIFTAALAIAIFIFDTVTPYEIAAASLQVVVVLLSLRFCRKQGVIFVSLGCAALSILSAVLTIVSYVPTAGSTFSLGVINTSISLTAIAATAYLALATETARQTAERAQAHLAHVARLTTLGEISASIAHELNQPLTAVITNANAATRWIRSEPPNPQKVTSSIESIVEDARRASEIIARIRALTTRAEPQNAWVDINAVIQEVLVLIQSQLNENRIVVRAELNNRLPSVFGDRIQLQQVVLNLIVNAIDAIGAAQADPREIRIRSRKTRPSGVEVSIEDTGGGLTTTDVNQIFDAFFSTKTGGMGIGLSICRSIIEAHHGRIWAEKGEPSGATFHFTLPGTQEANQ</sequence>